<dbReference type="GO" id="GO:0004984">
    <property type="term" value="F:olfactory receptor activity"/>
    <property type="evidence" value="ECO:0000318"/>
    <property type="project" value="GO_Central"/>
</dbReference>
<proteinExistence type="inferred from homology"/>
<sequence>MPSRDALNNSVVSEFVLLGLSRIILKNLFIFFLIIFDSHLHSPMYFLRANLSLIDVGLSSTTVPKMIGDLLNEYKIISFQGCMTQICFIHIMGGVEMVLLIAMEFDRYTVICKPLHYLNIMNSKILIHAMSQFDFIINLPFCGPNEVDSFYCDFLRIIKLVCTDGAKFEFIIAANSGFMTMGAFFLLILSYVFILVIVWKCASGDVSKAFVTLSSHISVVVLFFTPCMFLYVWPFPISSIDKYLFIADFAITPVLNPAIYTLKNKDIKVAIKRLSKWGHYLKFC</sequence>
<keyword evidence="5" id="KW-0297">G-protein coupled receptor</keyword>
<dbReference type="GO" id="GO:0005886">
    <property type="term" value="C:plasma membrane"/>
    <property type="evidence" value="ECO:0007669"/>
    <property type="project" value="UniProtKB-ARBA"/>
</dbReference>
<dbReference type="Proteomes" id="UP000805418">
    <property type="component" value="Chromosome 30"/>
</dbReference>
<dbReference type="InterPro" id="IPR017452">
    <property type="entry name" value="GPCR_Rhodpsn_7TM"/>
</dbReference>
<evidence type="ECO:0000256" key="8">
    <source>
        <dbReference type="ARBA" id="ARBA00023170"/>
    </source>
</evidence>
<comment type="subcellular location">
    <subcellularLocation>
        <location evidence="1">Membrane</location>
        <topology evidence="1">Multi-pass membrane protein</topology>
    </subcellularLocation>
</comment>
<dbReference type="AlphaFoldDB" id="A0A8I3P594"/>
<dbReference type="GO" id="GO:0004930">
    <property type="term" value="F:G protein-coupled receptor activity"/>
    <property type="evidence" value="ECO:0007669"/>
    <property type="project" value="UniProtKB-KW"/>
</dbReference>
<evidence type="ECO:0000256" key="2">
    <source>
        <dbReference type="ARBA" id="ARBA00010663"/>
    </source>
</evidence>
<reference evidence="10" key="2">
    <citation type="submission" date="2025-08" db="UniProtKB">
        <authorList>
            <consortium name="Ensembl"/>
        </authorList>
    </citation>
    <scope>IDENTIFICATION</scope>
    <source>
        <strain evidence="10">Boxer</strain>
    </source>
</reference>
<dbReference type="PANTHER" id="PTHR48002">
    <property type="entry name" value="OLFACTORY RECEPTOR"/>
    <property type="match status" value="1"/>
</dbReference>
<evidence type="ECO:0000256" key="7">
    <source>
        <dbReference type="ARBA" id="ARBA00023157"/>
    </source>
</evidence>
<organism evidence="10 11">
    <name type="scientific">Canis lupus familiaris</name>
    <name type="common">Dog</name>
    <name type="synonym">Canis familiaris</name>
    <dbReference type="NCBI Taxonomy" id="9615"/>
    <lineage>
        <taxon>Eukaryota</taxon>
        <taxon>Metazoa</taxon>
        <taxon>Chordata</taxon>
        <taxon>Craniata</taxon>
        <taxon>Vertebrata</taxon>
        <taxon>Euteleostomi</taxon>
        <taxon>Mammalia</taxon>
        <taxon>Eutheria</taxon>
        <taxon>Laurasiatheria</taxon>
        <taxon>Carnivora</taxon>
        <taxon>Caniformia</taxon>
        <taxon>Canidae</taxon>
        <taxon>Canis</taxon>
    </lineage>
</organism>
<evidence type="ECO:0000256" key="1">
    <source>
        <dbReference type="ARBA" id="ARBA00004141"/>
    </source>
</evidence>
<dbReference type="GeneTree" id="ENSGT00940000162713"/>
<evidence type="ECO:0000256" key="6">
    <source>
        <dbReference type="ARBA" id="ARBA00023136"/>
    </source>
</evidence>
<evidence type="ECO:0000256" key="5">
    <source>
        <dbReference type="ARBA" id="ARBA00023040"/>
    </source>
</evidence>
<keyword evidence="8" id="KW-0675">Receptor</keyword>
<evidence type="ECO:0000256" key="9">
    <source>
        <dbReference type="ARBA" id="ARBA00023224"/>
    </source>
</evidence>
<evidence type="ECO:0000256" key="4">
    <source>
        <dbReference type="ARBA" id="ARBA00022989"/>
    </source>
</evidence>
<dbReference type="InterPro" id="IPR000725">
    <property type="entry name" value="Olfact_rcpt"/>
</dbReference>
<dbReference type="Ensembl" id="ENSCAFT00845032137.1">
    <property type="protein sequence ID" value="ENSCAFP00845025124.1"/>
    <property type="gene ID" value="ENSCAFG00845018170.1"/>
</dbReference>
<keyword evidence="4" id="KW-1133">Transmembrane helix</keyword>
<keyword evidence="9" id="KW-0807">Transducer</keyword>
<keyword evidence="6" id="KW-0472">Membrane</keyword>
<dbReference type="FunFam" id="1.20.1070.10:FF:000012">
    <property type="entry name" value="Olfactory receptor"/>
    <property type="match status" value="1"/>
</dbReference>
<reference evidence="10" key="1">
    <citation type="submission" date="2020-03" db="EMBL/GenBank/DDBJ databases">
        <title>Long-read based genome assembly of a Labrador retriever dog.</title>
        <authorList>
            <person name="Eory L."/>
            <person name="Zhang W."/>
            <person name="Schoenebeck J."/>
        </authorList>
    </citation>
    <scope>NUCLEOTIDE SEQUENCE [LARGE SCALE GENOMIC DNA]</scope>
    <source>
        <strain evidence="10">Labrador retriever</strain>
    </source>
</reference>
<dbReference type="PROSITE" id="PS50262">
    <property type="entry name" value="G_PROTEIN_RECEP_F1_2"/>
    <property type="match status" value="1"/>
</dbReference>
<dbReference type="Gene3D" id="1.20.1070.10">
    <property type="entry name" value="Rhodopsin 7-helix transmembrane proteins"/>
    <property type="match status" value="1"/>
</dbReference>
<dbReference type="Pfam" id="PF13853">
    <property type="entry name" value="7tm_4"/>
    <property type="match status" value="1"/>
</dbReference>
<comment type="similarity">
    <text evidence="2">Belongs to the G-protein coupled receptor 1 family.</text>
</comment>
<dbReference type="PRINTS" id="PR00245">
    <property type="entry name" value="OLFACTORYR"/>
</dbReference>
<protein>
    <submittedName>
        <fullName evidence="10">Uncharacterized protein</fullName>
    </submittedName>
</protein>
<dbReference type="OrthoDB" id="9738343at2759"/>
<reference evidence="10" key="3">
    <citation type="submission" date="2025-09" db="UniProtKB">
        <authorList>
            <consortium name="Ensembl"/>
        </authorList>
    </citation>
    <scope>IDENTIFICATION</scope>
    <source>
        <strain evidence="10">Boxer</strain>
    </source>
</reference>
<keyword evidence="7" id="KW-1015">Disulfide bond</keyword>
<keyword evidence="11" id="KW-1185">Reference proteome</keyword>
<accession>A0A8I3P594</accession>
<evidence type="ECO:0000313" key="11">
    <source>
        <dbReference type="Proteomes" id="UP000805418"/>
    </source>
</evidence>
<evidence type="ECO:0000313" key="10">
    <source>
        <dbReference type="Ensembl" id="ENSCAFP00845025124.1"/>
    </source>
</evidence>
<keyword evidence="3" id="KW-0812">Transmembrane</keyword>
<name>A0A8I3P594_CANLF</name>
<evidence type="ECO:0000256" key="3">
    <source>
        <dbReference type="ARBA" id="ARBA00022692"/>
    </source>
</evidence>
<dbReference type="SUPFAM" id="SSF81321">
    <property type="entry name" value="Family A G protein-coupled receptor-like"/>
    <property type="match status" value="1"/>
</dbReference>
<dbReference type="InterPro" id="IPR050427">
    <property type="entry name" value="Olfactory_Receptors"/>
</dbReference>